<dbReference type="EC" id="3.2.1.-" evidence="7"/>
<evidence type="ECO:0000256" key="9">
    <source>
        <dbReference type="SAM" id="SignalP"/>
    </source>
</evidence>
<organism evidence="11 12">
    <name type="scientific">Helobdella robusta</name>
    <name type="common">Californian leech</name>
    <dbReference type="NCBI Taxonomy" id="6412"/>
    <lineage>
        <taxon>Eukaryota</taxon>
        <taxon>Metazoa</taxon>
        <taxon>Spiralia</taxon>
        <taxon>Lophotrochozoa</taxon>
        <taxon>Annelida</taxon>
        <taxon>Clitellata</taxon>
        <taxon>Hirudinea</taxon>
        <taxon>Rhynchobdellida</taxon>
        <taxon>Glossiphoniidae</taxon>
        <taxon>Helobdella</taxon>
    </lineage>
</organism>
<dbReference type="InParanoid" id="T1FWI6"/>
<feature type="active site" description="Proton donor" evidence="5">
    <location>
        <position position="351"/>
    </location>
</feature>
<comment type="cofactor">
    <cofactor evidence="6">
        <name>Ca(2+)</name>
        <dbReference type="ChEBI" id="CHEBI:29108"/>
    </cofactor>
</comment>
<feature type="active site" evidence="5">
    <location>
        <position position="258"/>
    </location>
</feature>
<evidence type="ECO:0000313" key="10">
    <source>
        <dbReference type="EMBL" id="ESO11230.1"/>
    </source>
</evidence>
<keyword evidence="12" id="KW-1185">Reference proteome</keyword>
<sequence>MYGFGVNKLHYLFTIVLLCAQNLAEKYDEETFLLYKNKVRRMFEHAYGGYMQNAFPLDELRPLTCDGQDTWGSYSLTLIDSLDTLVVLGNFSEFRRVVDILLKTLNFDKDLNVSVFETNIRVVGGLLSAHLLSKRAGLELEEGWPCSGPLLRLAEKVARKLLPAFNTPTGMPYGTVNLLYGVPKGETSITCTAGVGTFLIEFGTLTQLTGATIFMETALRALQSLWSFRSPIGLVGNHIDVLTGKWTALDSSIGAGVDSYYEYLVKGSMLFGYPDLMKMFLEYKSAIQKYLRRDDWYLWAQMQKGSITHPLFQSLETFWPGLLSLTGDIESGMKTLHNYHQIMQQYGFTPEMYNIQSSEVHNSKEGYPLRPELVESAMYLYRATKDPYLVEIVIDVVENIENICKTSCGYATSISCVLPDNHQESTIRYKLCKLLDEVKNVKTHQLDNRMESFFLAETLKYLYMFFDRENFLNQDAANSTVIMTPRGKCVIHTGGYVFNTEAHFVDAAALYCCSSNKQQDEDELRRMMNHIDLVDLLTGDDDTDDDYSIYLQKANLKFDNDKVNDNPQSSDGEANPCNSTDDDYERKTRINVVEMPLDPDGVLVAQQALICHSHIPPFLVNVPMHLVCNSDRFYYELQIITPHHPSITVQSDSSANVARPGSDCSIDGSSDKFGYTSKKIGNEEVNVPTKPLYFENMFELLSCSPRSFVARLSVNGEVFDEDE</sequence>
<feature type="signal peptide" evidence="9">
    <location>
        <begin position="1"/>
        <end position="24"/>
    </location>
</feature>
<dbReference type="RefSeq" id="XP_009010685.1">
    <property type="nucleotide sequence ID" value="XM_009012437.1"/>
</dbReference>
<name>T1FWI6_HELRO</name>
<feature type="chain" id="PRO_5010981086" description="alpha-1,2-Mannosidase" evidence="9">
    <location>
        <begin position="25"/>
        <end position="723"/>
    </location>
</feature>
<dbReference type="GeneID" id="20213181"/>
<dbReference type="PRINTS" id="PR00747">
    <property type="entry name" value="GLYHDRLASE47"/>
</dbReference>
<keyword evidence="4" id="KW-0325">Glycoprotein</keyword>
<keyword evidence="9" id="KW-0732">Signal</keyword>
<dbReference type="CTD" id="20213181"/>
<evidence type="ECO:0000256" key="2">
    <source>
        <dbReference type="ARBA" id="ARBA00007658"/>
    </source>
</evidence>
<evidence type="ECO:0000256" key="1">
    <source>
        <dbReference type="ARBA" id="ARBA00004240"/>
    </source>
</evidence>
<dbReference type="InterPro" id="IPR036026">
    <property type="entry name" value="Seven-hairpin_glycosidases"/>
</dbReference>
<evidence type="ECO:0000313" key="11">
    <source>
        <dbReference type="EnsemblMetazoa" id="HelroP194877"/>
    </source>
</evidence>
<dbReference type="OMA" id="YCANGYR"/>
<accession>T1FWI6</accession>
<dbReference type="EMBL" id="AMQM01008748">
    <property type="status" value="NOT_ANNOTATED_CDS"/>
    <property type="molecule type" value="Genomic_DNA"/>
</dbReference>
<protein>
    <recommendedName>
        <fullName evidence="7">alpha-1,2-Mannosidase</fullName>
        <ecNumber evidence="7">3.2.1.-</ecNumber>
    </recommendedName>
</protein>
<evidence type="ECO:0000313" key="12">
    <source>
        <dbReference type="Proteomes" id="UP000015101"/>
    </source>
</evidence>
<dbReference type="Gene3D" id="1.50.10.10">
    <property type="match status" value="1"/>
</dbReference>
<reference evidence="10 12" key="2">
    <citation type="journal article" date="2013" name="Nature">
        <title>Insights into bilaterian evolution from three spiralian genomes.</title>
        <authorList>
            <person name="Simakov O."/>
            <person name="Marletaz F."/>
            <person name="Cho S.J."/>
            <person name="Edsinger-Gonzales E."/>
            <person name="Havlak P."/>
            <person name="Hellsten U."/>
            <person name="Kuo D.H."/>
            <person name="Larsson T."/>
            <person name="Lv J."/>
            <person name="Arendt D."/>
            <person name="Savage R."/>
            <person name="Osoegawa K."/>
            <person name="de Jong P."/>
            <person name="Grimwood J."/>
            <person name="Chapman J.A."/>
            <person name="Shapiro H."/>
            <person name="Aerts A."/>
            <person name="Otillar R.P."/>
            <person name="Terry A.Y."/>
            <person name="Boore J.L."/>
            <person name="Grigoriev I.V."/>
            <person name="Lindberg D.R."/>
            <person name="Seaver E.C."/>
            <person name="Weisblat D.A."/>
            <person name="Putnam N.H."/>
            <person name="Rokhsar D.S."/>
        </authorList>
    </citation>
    <scope>NUCLEOTIDE SEQUENCE</scope>
</reference>
<feature type="region of interest" description="Disordered" evidence="8">
    <location>
        <begin position="560"/>
        <end position="583"/>
    </location>
</feature>
<feature type="binding site" evidence="6">
    <location>
        <position position="500"/>
    </location>
    <ligand>
        <name>Ca(2+)</name>
        <dbReference type="ChEBI" id="CHEBI:29108"/>
    </ligand>
</feature>
<dbReference type="GO" id="GO:0030968">
    <property type="term" value="P:endoplasmic reticulum unfolded protein response"/>
    <property type="evidence" value="ECO:0000318"/>
    <property type="project" value="GO_Central"/>
</dbReference>
<feature type="compositionally biased region" description="Polar residues" evidence="8">
    <location>
        <begin position="565"/>
        <end position="579"/>
    </location>
</feature>
<keyword evidence="6" id="KW-0106">Calcium</keyword>
<dbReference type="Proteomes" id="UP000015101">
    <property type="component" value="Unassembled WGS sequence"/>
</dbReference>
<evidence type="ECO:0000256" key="5">
    <source>
        <dbReference type="PIRSR" id="PIRSR601382-1"/>
    </source>
</evidence>
<dbReference type="GO" id="GO:0097466">
    <property type="term" value="P:ubiquitin-dependent glycoprotein ERAD pathway"/>
    <property type="evidence" value="ECO:0000318"/>
    <property type="project" value="GO_Central"/>
</dbReference>
<proteinExistence type="inferred from homology"/>
<dbReference type="HOGENOM" id="CLU_003818_5_4_1"/>
<evidence type="ECO:0000256" key="6">
    <source>
        <dbReference type="PIRSR" id="PIRSR601382-2"/>
    </source>
</evidence>
<dbReference type="AlphaFoldDB" id="T1FWI6"/>
<comment type="subcellular location">
    <subcellularLocation>
        <location evidence="1">Endoplasmic reticulum</location>
    </subcellularLocation>
</comment>
<comment type="similarity">
    <text evidence="2 7">Belongs to the glycosyl hydrolase 47 family.</text>
</comment>
<keyword evidence="6" id="KW-0479">Metal-binding</keyword>
<dbReference type="GO" id="GO:1904380">
    <property type="term" value="P:endoplasmic reticulum mannose trimming"/>
    <property type="evidence" value="ECO:0007669"/>
    <property type="project" value="InterPro"/>
</dbReference>
<reference evidence="12" key="1">
    <citation type="submission" date="2012-12" db="EMBL/GenBank/DDBJ databases">
        <authorList>
            <person name="Hellsten U."/>
            <person name="Grimwood J."/>
            <person name="Chapman J.A."/>
            <person name="Shapiro H."/>
            <person name="Aerts A."/>
            <person name="Otillar R.P."/>
            <person name="Terry A.Y."/>
            <person name="Boore J.L."/>
            <person name="Simakov O."/>
            <person name="Marletaz F."/>
            <person name="Cho S.-J."/>
            <person name="Edsinger-Gonzales E."/>
            <person name="Havlak P."/>
            <person name="Kuo D.-H."/>
            <person name="Larsson T."/>
            <person name="Lv J."/>
            <person name="Arendt D."/>
            <person name="Savage R."/>
            <person name="Osoegawa K."/>
            <person name="de Jong P."/>
            <person name="Lindberg D.R."/>
            <person name="Seaver E.C."/>
            <person name="Weisblat D.A."/>
            <person name="Putnam N.H."/>
            <person name="Grigoriev I.V."/>
            <person name="Rokhsar D.S."/>
        </authorList>
    </citation>
    <scope>NUCLEOTIDE SEQUENCE</scope>
</reference>
<evidence type="ECO:0000256" key="7">
    <source>
        <dbReference type="RuleBase" id="RU361193"/>
    </source>
</evidence>
<feature type="active site" evidence="5">
    <location>
        <position position="372"/>
    </location>
</feature>
<dbReference type="KEGG" id="hro:HELRODRAFT_194877"/>
<dbReference type="GO" id="GO:0016020">
    <property type="term" value="C:membrane"/>
    <property type="evidence" value="ECO:0007669"/>
    <property type="project" value="InterPro"/>
</dbReference>
<keyword evidence="7" id="KW-0378">Hydrolase</keyword>
<evidence type="ECO:0000256" key="8">
    <source>
        <dbReference type="SAM" id="MobiDB-lite"/>
    </source>
</evidence>
<dbReference type="eggNOG" id="KOG2429">
    <property type="taxonomic scope" value="Eukaryota"/>
</dbReference>
<dbReference type="SUPFAM" id="SSF48225">
    <property type="entry name" value="Seven-hairpin glycosidases"/>
    <property type="match status" value="1"/>
</dbReference>
<dbReference type="Pfam" id="PF01532">
    <property type="entry name" value="Glyco_hydro_47"/>
    <property type="match status" value="1"/>
</dbReference>
<dbReference type="GO" id="GO:0005783">
    <property type="term" value="C:endoplasmic reticulum"/>
    <property type="evidence" value="ECO:0000318"/>
    <property type="project" value="GO_Central"/>
</dbReference>
<keyword evidence="7" id="KW-0326">Glycosidase</keyword>
<dbReference type="GO" id="GO:0004571">
    <property type="term" value="F:mannosyl-oligosaccharide 1,2-alpha-mannosidase activity"/>
    <property type="evidence" value="ECO:0007669"/>
    <property type="project" value="InterPro"/>
</dbReference>
<dbReference type="GO" id="GO:0005975">
    <property type="term" value="P:carbohydrate metabolic process"/>
    <property type="evidence" value="ECO:0007669"/>
    <property type="project" value="InterPro"/>
</dbReference>
<dbReference type="OrthoDB" id="8118055at2759"/>
<dbReference type="EMBL" id="KB095840">
    <property type="protein sequence ID" value="ESO11230.1"/>
    <property type="molecule type" value="Genomic_DNA"/>
</dbReference>
<dbReference type="PANTHER" id="PTHR45679">
    <property type="entry name" value="ER DEGRADATION-ENHANCING ALPHA-MANNOSIDASE-LIKE PROTEIN 2"/>
    <property type="match status" value="1"/>
</dbReference>
<reference evidence="11" key="3">
    <citation type="submission" date="2015-06" db="UniProtKB">
        <authorList>
            <consortium name="EnsemblMetazoa"/>
        </authorList>
    </citation>
    <scope>IDENTIFICATION</scope>
</reference>
<evidence type="ECO:0000256" key="4">
    <source>
        <dbReference type="ARBA" id="ARBA00023180"/>
    </source>
</evidence>
<keyword evidence="3" id="KW-0256">Endoplasmic reticulum</keyword>
<dbReference type="GO" id="GO:0044322">
    <property type="term" value="C:endoplasmic reticulum quality control compartment"/>
    <property type="evidence" value="ECO:0007669"/>
    <property type="project" value="GOC"/>
</dbReference>
<feature type="active site" description="Proton donor" evidence="5">
    <location>
        <position position="117"/>
    </location>
</feature>
<dbReference type="PANTHER" id="PTHR45679:SF6">
    <property type="entry name" value="ER DEGRADATION-ENHANCING ALPHA-MANNOSIDASE-LIKE PROTEIN 2"/>
    <property type="match status" value="1"/>
</dbReference>
<dbReference type="InterPro" id="IPR001382">
    <property type="entry name" value="Glyco_hydro_47"/>
</dbReference>
<dbReference type="EnsemblMetazoa" id="HelroT194877">
    <property type="protein sequence ID" value="HelroP194877"/>
    <property type="gene ID" value="HelroG194877"/>
</dbReference>
<evidence type="ECO:0000256" key="3">
    <source>
        <dbReference type="ARBA" id="ARBA00022824"/>
    </source>
</evidence>
<dbReference type="InterPro" id="IPR044674">
    <property type="entry name" value="EDEM1/2/3"/>
</dbReference>
<gene>
    <name evidence="11" type="primary">20213181</name>
    <name evidence="10" type="ORF">HELRODRAFT_194877</name>
</gene>
<dbReference type="InterPro" id="IPR012341">
    <property type="entry name" value="6hp_glycosidase-like_sf"/>
</dbReference>
<dbReference type="GO" id="GO:0005509">
    <property type="term" value="F:calcium ion binding"/>
    <property type="evidence" value="ECO:0007669"/>
    <property type="project" value="InterPro"/>
</dbReference>
<dbReference type="STRING" id="6412.T1FWI6"/>